<dbReference type="Proteomes" id="UP000299102">
    <property type="component" value="Unassembled WGS sequence"/>
</dbReference>
<feature type="domain" description="Integrase catalytic" evidence="1">
    <location>
        <begin position="150"/>
        <end position="320"/>
    </location>
</feature>
<dbReference type="Pfam" id="PF17921">
    <property type="entry name" value="Integrase_H2C2"/>
    <property type="match status" value="1"/>
</dbReference>
<gene>
    <name evidence="2" type="ORF">EVAR_83515_1</name>
</gene>
<dbReference type="InterPro" id="IPR001584">
    <property type="entry name" value="Integrase_cat-core"/>
</dbReference>
<dbReference type="GO" id="GO:0003676">
    <property type="term" value="F:nucleic acid binding"/>
    <property type="evidence" value="ECO:0007669"/>
    <property type="project" value="InterPro"/>
</dbReference>
<dbReference type="PANTHER" id="PTHR38681">
    <property type="entry name" value="RETROVIRUS-RELATED POL POLYPROTEIN FROM TRANSPOSON 412-LIKE PROTEIN-RELATED"/>
    <property type="match status" value="1"/>
</dbReference>
<dbReference type="AlphaFoldDB" id="A0A4C1Y1V7"/>
<dbReference type="PROSITE" id="PS50994">
    <property type="entry name" value="INTEGRASE"/>
    <property type="match status" value="1"/>
</dbReference>
<dbReference type="PANTHER" id="PTHR38681:SF1">
    <property type="entry name" value="RETROVIRUS-RELATED POL POLYPROTEIN FROM TRANSPOSON 412-LIKE PROTEIN"/>
    <property type="match status" value="1"/>
</dbReference>
<dbReference type="Gene3D" id="3.30.420.10">
    <property type="entry name" value="Ribonuclease H-like superfamily/Ribonuclease H"/>
    <property type="match status" value="1"/>
</dbReference>
<keyword evidence="3" id="KW-1185">Reference proteome</keyword>
<accession>A0A4C1Y1V7</accession>
<dbReference type="Pfam" id="PF00665">
    <property type="entry name" value="rve"/>
    <property type="match status" value="1"/>
</dbReference>
<protein>
    <recommendedName>
        <fullName evidence="1">Integrase catalytic domain-containing protein</fullName>
    </recommendedName>
</protein>
<dbReference type="Gene3D" id="1.10.340.70">
    <property type="match status" value="1"/>
</dbReference>
<dbReference type="STRING" id="151549.A0A4C1Y1V7"/>
<evidence type="ECO:0000259" key="1">
    <source>
        <dbReference type="PROSITE" id="PS50994"/>
    </source>
</evidence>
<sequence>MIEARDFVILRTTNRSHSPFITGKKTAPRQFRHLDFIAQFTTDIRHISGKDNVVADTLSRVEEIVQPIDSNQLALAQQSDTELKQLVEGANSLCMKNQTTCHPGTNATAKLVSDRYVWPGVRRDSREWVRTCLACQRSKITRHVTTPLGTFKLPAARFRFIHIDLIGPLPISQGYRYCLTAIDRFTRWPEAFPIADITAETVAKALINGWISRFGCPIDVVTDRGAQFESALFKSLAQIAGFQHRRTTAYHPSCNGLVERFHRQLKAAIVCHENANWVESLPLVLLGIRSALKEDLQTTSAELLYGEPLRLPGEFLDERPSPASRHSSKRATFIFKDLATCSHVFLRDCTVGGSLKAAYTGLFEILQRKDKETGRPRRRTADAAARRSGFSLYFSGSQRKPRNARRRRSERLPCVPVYNHVHFRHIPLDVFSLQLHFI</sequence>
<dbReference type="InterPro" id="IPR036397">
    <property type="entry name" value="RNaseH_sf"/>
</dbReference>
<dbReference type="GO" id="GO:0015074">
    <property type="term" value="P:DNA integration"/>
    <property type="evidence" value="ECO:0007669"/>
    <property type="project" value="InterPro"/>
</dbReference>
<evidence type="ECO:0000313" key="2">
    <source>
        <dbReference type="EMBL" id="GBP68782.1"/>
    </source>
</evidence>
<dbReference type="InterPro" id="IPR012337">
    <property type="entry name" value="RNaseH-like_sf"/>
</dbReference>
<dbReference type="OrthoDB" id="8067857at2759"/>
<reference evidence="2 3" key="1">
    <citation type="journal article" date="2019" name="Commun. Biol.">
        <title>The bagworm genome reveals a unique fibroin gene that provides high tensile strength.</title>
        <authorList>
            <person name="Kono N."/>
            <person name="Nakamura H."/>
            <person name="Ohtoshi R."/>
            <person name="Tomita M."/>
            <person name="Numata K."/>
            <person name="Arakawa K."/>
        </authorList>
    </citation>
    <scope>NUCLEOTIDE SEQUENCE [LARGE SCALE GENOMIC DNA]</scope>
</reference>
<name>A0A4C1Y1V7_EUMVA</name>
<dbReference type="SUPFAM" id="SSF53098">
    <property type="entry name" value="Ribonuclease H-like"/>
    <property type="match status" value="1"/>
</dbReference>
<dbReference type="FunFam" id="3.30.420.10:FF:000032">
    <property type="entry name" value="Retrovirus-related Pol polyprotein from transposon 297-like Protein"/>
    <property type="match status" value="1"/>
</dbReference>
<comment type="caution">
    <text evidence="2">The sequence shown here is derived from an EMBL/GenBank/DDBJ whole genome shotgun (WGS) entry which is preliminary data.</text>
</comment>
<dbReference type="InterPro" id="IPR041588">
    <property type="entry name" value="Integrase_H2C2"/>
</dbReference>
<dbReference type="EMBL" id="BGZK01001023">
    <property type="protein sequence ID" value="GBP68782.1"/>
    <property type="molecule type" value="Genomic_DNA"/>
</dbReference>
<organism evidence="2 3">
    <name type="scientific">Eumeta variegata</name>
    <name type="common">Bagworm moth</name>
    <name type="synonym">Eumeta japonica</name>
    <dbReference type="NCBI Taxonomy" id="151549"/>
    <lineage>
        <taxon>Eukaryota</taxon>
        <taxon>Metazoa</taxon>
        <taxon>Ecdysozoa</taxon>
        <taxon>Arthropoda</taxon>
        <taxon>Hexapoda</taxon>
        <taxon>Insecta</taxon>
        <taxon>Pterygota</taxon>
        <taxon>Neoptera</taxon>
        <taxon>Endopterygota</taxon>
        <taxon>Lepidoptera</taxon>
        <taxon>Glossata</taxon>
        <taxon>Ditrysia</taxon>
        <taxon>Tineoidea</taxon>
        <taxon>Psychidae</taxon>
        <taxon>Oiketicinae</taxon>
        <taxon>Eumeta</taxon>
    </lineage>
</organism>
<evidence type="ECO:0000313" key="3">
    <source>
        <dbReference type="Proteomes" id="UP000299102"/>
    </source>
</evidence>
<proteinExistence type="predicted"/>